<dbReference type="PANTHER" id="PTHR14239">
    <property type="entry name" value="DUDULIN-RELATED"/>
    <property type="match status" value="1"/>
</dbReference>
<dbReference type="EMBL" id="JAHHHD010000079">
    <property type="protein sequence ID" value="MBW4662490.1"/>
    <property type="molecule type" value="Genomic_DNA"/>
</dbReference>
<name>A0A951QIP4_9CYAN</name>
<keyword evidence="1" id="KW-0560">Oxidoreductase</keyword>
<evidence type="ECO:0000313" key="3">
    <source>
        <dbReference type="EMBL" id="MBW4662490.1"/>
    </source>
</evidence>
<comment type="caution">
    <text evidence="3">The sequence shown here is derived from an EMBL/GenBank/DDBJ whole genome shotgun (WGS) entry which is preliminary data.</text>
</comment>
<gene>
    <name evidence="3" type="ORF">KME15_27910</name>
</gene>
<dbReference type="SUPFAM" id="SSF51735">
    <property type="entry name" value="NAD(P)-binding Rossmann-fold domains"/>
    <property type="match status" value="1"/>
</dbReference>
<evidence type="ECO:0000313" key="4">
    <source>
        <dbReference type="Proteomes" id="UP000757435"/>
    </source>
</evidence>
<reference evidence="3" key="1">
    <citation type="submission" date="2021-05" db="EMBL/GenBank/DDBJ databases">
        <authorList>
            <person name="Pietrasiak N."/>
            <person name="Ward R."/>
            <person name="Stajich J.E."/>
            <person name="Kurbessoian T."/>
        </authorList>
    </citation>
    <scope>NUCLEOTIDE SEQUENCE</scope>
    <source>
        <strain evidence="3">UHER 2000/2452</strain>
    </source>
</reference>
<dbReference type="InterPro" id="IPR028939">
    <property type="entry name" value="P5C_Rdtase_cat_N"/>
</dbReference>
<dbReference type="InterPro" id="IPR036291">
    <property type="entry name" value="NAD(P)-bd_dom_sf"/>
</dbReference>
<sequence length="226" mass="24254">MKIGIIGSGNMGRSLGILWAEQGHEVFFGARTTEKGQEVATNAGHKTQGGSNDAAAAFGAVLLYTVRGVNPAKVFSSVSVLDDKVLIDCNNQEIPENFEYPAIARSLAETLAAEVPKARVVKAFNTMAQELFELAPDPLKNYKVSVFVAGDDESAKQTVMQLANEIGFQAIDCGKLRHARLIESAGDLIRLLMIQQQMGSTVTISVHALPPAQSQRLGGRQDSNLK</sequence>
<feature type="domain" description="Pyrroline-5-carboxylate reductase catalytic N-terminal" evidence="2">
    <location>
        <begin position="2"/>
        <end position="91"/>
    </location>
</feature>
<protein>
    <submittedName>
        <fullName evidence="3">NAD(P)-binding domain-containing protein</fullName>
    </submittedName>
</protein>
<dbReference type="InterPro" id="IPR051267">
    <property type="entry name" value="STEAP_metalloreductase"/>
</dbReference>
<dbReference type="Gene3D" id="3.40.50.720">
    <property type="entry name" value="NAD(P)-binding Rossmann-like Domain"/>
    <property type="match status" value="1"/>
</dbReference>
<organism evidence="3 4">
    <name type="scientific">Drouetiella hepatica Uher 2000/2452</name>
    <dbReference type="NCBI Taxonomy" id="904376"/>
    <lineage>
        <taxon>Bacteria</taxon>
        <taxon>Bacillati</taxon>
        <taxon>Cyanobacteriota</taxon>
        <taxon>Cyanophyceae</taxon>
        <taxon>Oculatellales</taxon>
        <taxon>Oculatellaceae</taxon>
        <taxon>Drouetiella</taxon>
    </lineage>
</organism>
<accession>A0A951QIP4</accession>
<evidence type="ECO:0000259" key="2">
    <source>
        <dbReference type="Pfam" id="PF03807"/>
    </source>
</evidence>
<dbReference type="Pfam" id="PF03807">
    <property type="entry name" value="F420_oxidored"/>
    <property type="match status" value="1"/>
</dbReference>
<evidence type="ECO:0000256" key="1">
    <source>
        <dbReference type="ARBA" id="ARBA00023002"/>
    </source>
</evidence>
<dbReference type="Proteomes" id="UP000757435">
    <property type="component" value="Unassembled WGS sequence"/>
</dbReference>
<dbReference type="AlphaFoldDB" id="A0A951QIP4"/>
<reference evidence="3" key="2">
    <citation type="journal article" date="2022" name="Microbiol. Resour. Announc.">
        <title>Metagenome Sequencing to Explore Phylogenomics of Terrestrial Cyanobacteria.</title>
        <authorList>
            <person name="Ward R.D."/>
            <person name="Stajich J.E."/>
            <person name="Johansen J.R."/>
            <person name="Huntemann M."/>
            <person name="Clum A."/>
            <person name="Foster B."/>
            <person name="Foster B."/>
            <person name="Roux S."/>
            <person name="Palaniappan K."/>
            <person name="Varghese N."/>
            <person name="Mukherjee S."/>
            <person name="Reddy T.B.K."/>
            <person name="Daum C."/>
            <person name="Copeland A."/>
            <person name="Chen I.A."/>
            <person name="Ivanova N.N."/>
            <person name="Kyrpides N.C."/>
            <person name="Shapiro N."/>
            <person name="Eloe-Fadrosh E.A."/>
            <person name="Pietrasiak N."/>
        </authorList>
    </citation>
    <scope>NUCLEOTIDE SEQUENCE</scope>
    <source>
        <strain evidence="3">UHER 2000/2452</strain>
    </source>
</reference>
<dbReference type="GO" id="GO:0016491">
    <property type="term" value="F:oxidoreductase activity"/>
    <property type="evidence" value="ECO:0007669"/>
    <property type="project" value="UniProtKB-KW"/>
</dbReference>
<proteinExistence type="predicted"/>